<organism evidence="1">
    <name type="scientific">Chaetoceros debilis</name>
    <dbReference type="NCBI Taxonomy" id="122233"/>
    <lineage>
        <taxon>Eukaryota</taxon>
        <taxon>Sar</taxon>
        <taxon>Stramenopiles</taxon>
        <taxon>Ochrophyta</taxon>
        <taxon>Bacillariophyta</taxon>
        <taxon>Coscinodiscophyceae</taxon>
        <taxon>Chaetocerotophycidae</taxon>
        <taxon>Chaetocerotales</taxon>
        <taxon>Chaetocerotaceae</taxon>
        <taxon>Chaetoceros</taxon>
    </lineage>
</organism>
<name>A0A7S3V8J6_9STRA</name>
<evidence type="ECO:0000313" key="1">
    <source>
        <dbReference type="EMBL" id="CAE0464464.1"/>
    </source>
</evidence>
<gene>
    <name evidence="1" type="ORF">CDEB00056_LOCUS9305</name>
</gene>
<protein>
    <recommendedName>
        <fullName evidence="2">SET domain-containing protein</fullName>
    </recommendedName>
</protein>
<dbReference type="AlphaFoldDB" id="A0A7S3V8J6"/>
<sequence>MRNGVNVDGKISSDEIKNTSLAIISPRSRSQSRGWSLFLPNRAILLTLTAFLALLGEYGMSDAANVANMTSQDGKVGYEVDTCEDMNEDGLNYERLKRRFSYLEPDIATGSEVFDSREDWNNEDEDEDEESDAFYDYQYDEDEDELQHRLLYPSDGDCFNSDHELCTRSDFFDAYDCDTVLSQPRPIHNESTWMLLRGAYIASVGAENASIQYPASTKSGYQVAVIVQETKMAGRGVYAAEDIAKGTRIWTSRVQSAHFKTGQSYRHFLNSMGNDLVCDL</sequence>
<proteinExistence type="predicted"/>
<accession>A0A7S3V8J6</accession>
<reference evidence="1" key="1">
    <citation type="submission" date="2021-01" db="EMBL/GenBank/DDBJ databases">
        <authorList>
            <person name="Corre E."/>
            <person name="Pelletier E."/>
            <person name="Niang G."/>
            <person name="Scheremetjew M."/>
            <person name="Finn R."/>
            <person name="Kale V."/>
            <person name="Holt S."/>
            <person name="Cochrane G."/>
            <person name="Meng A."/>
            <person name="Brown T."/>
            <person name="Cohen L."/>
        </authorList>
    </citation>
    <scope>NUCLEOTIDE SEQUENCE</scope>
    <source>
        <strain evidence="1">MM31A-1</strain>
    </source>
</reference>
<dbReference type="EMBL" id="HBIO01011945">
    <property type="protein sequence ID" value="CAE0464464.1"/>
    <property type="molecule type" value="Transcribed_RNA"/>
</dbReference>
<evidence type="ECO:0008006" key="2">
    <source>
        <dbReference type="Google" id="ProtNLM"/>
    </source>
</evidence>